<dbReference type="PANTHER" id="PTHR13434">
    <property type="entry name" value="PROTEIN CASC3"/>
    <property type="match status" value="1"/>
</dbReference>
<dbReference type="EMBL" id="OE004029">
    <property type="protein sequence ID" value="CAD7460796.1"/>
    <property type="molecule type" value="Genomic_DNA"/>
</dbReference>
<protein>
    <recommendedName>
        <fullName evidence="3">Protein CASC3</fullName>
    </recommendedName>
</protein>
<evidence type="ECO:0000256" key="1">
    <source>
        <dbReference type="SAM" id="MobiDB-lite"/>
    </source>
</evidence>
<dbReference type="GO" id="GO:0035145">
    <property type="term" value="C:exon-exon junction complex"/>
    <property type="evidence" value="ECO:0007669"/>
    <property type="project" value="InterPro"/>
</dbReference>
<feature type="region of interest" description="Disordered" evidence="1">
    <location>
        <begin position="98"/>
        <end position="198"/>
    </location>
</feature>
<name>A0A7R9NYD2_9NEOP</name>
<feature type="compositionally biased region" description="Basic and acidic residues" evidence="1">
    <location>
        <begin position="173"/>
        <end position="183"/>
    </location>
</feature>
<feature type="compositionally biased region" description="Basic and acidic residues" evidence="1">
    <location>
        <begin position="150"/>
        <end position="164"/>
    </location>
</feature>
<feature type="region of interest" description="Disordered" evidence="1">
    <location>
        <begin position="1"/>
        <end position="86"/>
    </location>
</feature>
<proteinExistence type="predicted"/>
<sequence>MSEGGGSAETPEKESERNKEVQADKKKVWKEHENKWDHDRYIEDEQSPKSREELIATYGYDIRNEEGPPRARRRRRYGRGPNKYTRNWEDVEAYGKPVVVPSRGGLRRGGRGGRHPDSEEEFPPLVSPPNTPESAKQPDELQTVTYSNRVADRRGEPRNMKKEAFPPLQSDQNNHESGYRSEEMYSSTTLREENKSTKNTSINAWRGVNNAQGLEEEKVPSATNWKNSNNARERDSLGGVPYHLFAICSHVILSLSTCEGLTPVNIKLGACETYPLLCNTFILDLVDESLISEELWKKMVEVLDGVVVANHSTTDHWKTRSPPQRDLGGERGRSNRPHLQELRYQVHDIIVQHLDMGVASQRSSPPRGRGRGVRGGRSMATVEFVPTSSRTLPVKSVSETRTTPSQIEGDMENYPVNSQVIIPTQDTLSRDIGRMSISEPAQTNNREYQNQRRPNKNSPNFYQNNERRQAVVPPRLQESAANRPKRYSSLRQRVVQETGIPQQTYPQPHSYYQTAPPVYTEATQQLPAPTTPPLQLIPAPLSQPPPPPYAASFPSPPTFIQPAPPTFIATPAPGPPIINFVTPGPQGQFTAQLTPQPYPPFQGYAAVAPAQPPELYQPQGGITYYSPEEQIIPRPIAQKRQRAAIPIVPPPERSPRGRGRTREEQIDLGMPQDGSGDAQMSLVSEQFEDATITQDIEVRHNEFNMSGDCGVPLPAVSTNIEQDTLA</sequence>
<dbReference type="GO" id="GO:0006397">
    <property type="term" value="P:mRNA processing"/>
    <property type="evidence" value="ECO:0007669"/>
    <property type="project" value="InterPro"/>
</dbReference>
<feature type="compositionally biased region" description="Basic and acidic residues" evidence="1">
    <location>
        <begin position="10"/>
        <end position="54"/>
    </location>
</feature>
<feature type="compositionally biased region" description="Polar residues" evidence="1">
    <location>
        <begin position="390"/>
        <end position="406"/>
    </location>
</feature>
<evidence type="ECO:0000313" key="2">
    <source>
        <dbReference type="EMBL" id="CAD7460796.1"/>
    </source>
</evidence>
<feature type="compositionally biased region" description="Polar residues" evidence="1">
    <location>
        <begin position="439"/>
        <end position="464"/>
    </location>
</feature>
<evidence type="ECO:0008006" key="3">
    <source>
        <dbReference type="Google" id="ProtNLM"/>
    </source>
</evidence>
<feature type="region of interest" description="Disordered" evidence="1">
    <location>
        <begin position="314"/>
        <end position="337"/>
    </location>
</feature>
<organism evidence="2">
    <name type="scientific">Timema tahoe</name>
    <dbReference type="NCBI Taxonomy" id="61484"/>
    <lineage>
        <taxon>Eukaryota</taxon>
        <taxon>Metazoa</taxon>
        <taxon>Ecdysozoa</taxon>
        <taxon>Arthropoda</taxon>
        <taxon>Hexapoda</taxon>
        <taxon>Insecta</taxon>
        <taxon>Pterygota</taxon>
        <taxon>Neoptera</taxon>
        <taxon>Polyneoptera</taxon>
        <taxon>Phasmatodea</taxon>
        <taxon>Timematodea</taxon>
        <taxon>Timematoidea</taxon>
        <taxon>Timematidae</taxon>
        <taxon>Timema</taxon>
    </lineage>
</organism>
<feature type="compositionally biased region" description="Basic and acidic residues" evidence="1">
    <location>
        <begin position="327"/>
        <end position="337"/>
    </location>
</feature>
<gene>
    <name evidence="2" type="ORF">TTEB3V08_LOCUS8713</name>
</gene>
<feature type="region of interest" description="Disordered" evidence="1">
    <location>
        <begin position="390"/>
        <end position="411"/>
    </location>
</feature>
<dbReference type="InterPro" id="IPR028544">
    <property type="entry name" value="CASC3"/>
</dbReference>
<dbReference type="PANTHER" id="PTHR13434:SF0">
    <property type="entry name" value="PROTEIN CASC3"/>
    <property type="match status" value="1"/>
</dbReference>
<dbReference type="GO" id="GO:0003723">
    <property type="term" value="F:RNA binding"/>
    <property type="evidence" value="ECO:0007669"/>
    <property type="project" value="InterPro"/>
</dbReference>
<accession>A0A7R9NYD2</accession>
<reference evidence="2" key="1">
    <citation type="submission" date="2020-11" db="EMBL/GenBank/DDBJ databases">
        <authorList>
            <person name="Tran Van P."/>
        </authorList>
    </citation>
    <scope>NUCLEOTIDE SEQUENCE</scope>
</reference>
<dbReference type="AlphaFoldDB" id="A0A7R9NYD2"/>
<feature type="region of interest" description="Disordered" evidence="1">
    <location>
        <begin position="437"/>
        <end position="490"/>
    </location>
</feature>